<organism evidence="11">
    <name type="scientific">Oikopleura dioica</name>
    <name type="common">Tunicate</name>
    <dbReference type="NCBI Taxonomy" id="34765"/>
    <lineage>
        <taxon>Eukaryota</taxon>
        <taxon>Metazoa</taxon>
        <taxon>Chordata</taxon>
        <taxon>Tunicata</taxon>
        <taxon>Appendicularia</taxon>
        <taxon>Copelata</taxon>
        <taxon>Oikopleuridae</taxon>
        <taxon>Oikopleura</taxon>
    </lineage>
</organism>
<evidence type="ECO:0000256" key="8">
    <source>
        <dbReference type="ARBA" id="ARBA00023170"/>
    </source>
</evidence>
<keyword evidence="3" id="KW-0863">Zinc-finger</keyword>
<dbReference type="PANTHER" id="PTHR24082:SF473">
    <property type="entry name" value="ECDYSONE-INDUCED PROTEIN 75B, ISOFORM B"/>
    <property type="match status" value="1"/>
</dbReference>
<dbReference type="GO" id="GO:0000122">
    <property type="term" value="P:negative regulation of transcription by RNA polymerase II"/>
    <property type="evidence" value="ECO:0007669"/>
    <property type="project" value="TreeGrafter"/>
</dbReference>
<evidence type="ECO:0000256" key="5">
    <source>
        <dbReference type="ARBA" id="ARBA00023015"/>
    </source>
</evidence>
<evidence type="ECO:0000256" key="1">
    <source>
        <dbReference type="ARBA" id="ARBA00008092"/>
    </source>
</evidence>
<evidence type="ECO:0000256" key="4">
    <source>
        <dbReference type="ARBA" id="ARBA00022833"/>
    </source>
</evidence>
<evidence type="ECO:0000259" key="10">
    <source>
        <dbReference type="PROSITE" id="PS51843"/>
    </source>
</evidence>
<gene>
    <name evidence="11" type="ORF">GSOID_T00016406001</name>
</gene>
<dbReference type="GO" id="GO:0004879">
    <property type="term" value="F:nuclear receptor activity"/>
    <property type="evidence" value="ECO:0007669"/>
    <property type="project" value="InterPro"/>
</dbReference>
<dbReference type="InterPro" id="IPR001723">
    <property type="entry name" value="Nuclear_hrmn_rcpt"/>
</dbReference>
<dbReference type="GO" id="GO:0045944">
    <property type="term" value="P:positive regulation of transcription by RNA polymerase II"/>
    <property type="evidence" value="ECO:0007669"/>
    <property type="project" value="TreeGrafter"/>
</dbReference>
<dbReference type="GO" id="GO:0008270">
    <property type="term" value="F:zinc ion binding"/>
    <property type="evidence" value="ECO:0007669"/>
    <property type="project" value="UniProtKB-KW"/>
</dbReference>
<keyword evidence="12" id="KW-1185">Reference proteome</keyword>
<dbReference type="Pfam" id="PF00104">
    <property type="entry name" value="Hormone_recep"/>
    <property type="match status" value="1"/>
</dbReference>
<evidence type="ECO:0000313" key="12">
    <source>
        <dbReference type="Proteomes" id="UP000001307"/>
    </source>
</evidence>
<keyword evidence="4" id="KW-0862">Zinc</keyword>
<evidence type="ECO:0000256" key="2">
    <source>
        <dbReference type="ARBA" id="ARBA00022723"/>
    </source>
</evidence>
<evidence type="ECO:0000256" key="3">
    <source>
        <dbReference type="ARBA" id="ARBA00022771"/>
    </source>
</evidence>
<keyword evidence="7" id="KW-0804">Transcription</keyword>
<keyword evidence="5" id="KW-0805">Transcription regulation</keyword>
<dbReference type="PRINTS" id="PR00546">
    <property type="entry name" value="THYROIDHORMR"/>
</dbReference>
<keyword evidence="8" id="KW-0675">Receptor</keyword>
<dbReference type="InParanoid" id="E4Y2K4"/>
<dbReference type="OrthoDB" id="5837785at2759"/>
<name>E4Y2K4_OIKDI</name>
<keyword evidence="6" id="KW-0238">DNA-binding</keyword>
<evidence type="ECO:0000256" key="6">
    <source>
        <dbReference type="ARBA" id="ARBA00023125"/>
    </source>
</evidence>
<dbReference type="InterPro" id="IPR000536">
    <property type="entry name" value="Nucl_hrmn_rcpt_lig-bd"/>
</dbReference>
<dbReference type="Gene3D" id="1.10.565.10">
    <property type="entry name" value="Retinoid X Receptor"/>
    <property type="match status" value="1"/>
</dbReference>
<dbReference type="InterPro" id="IPR050234">
    <property type="entry name" value="Nuclear_hormone_rcpt_NR1"/>
</dbReference>
<protein>
    <recommendedName>
        <fullName evidence="10">NR LBD domain-containing protein</fullName>
    </recommendedName>
</protein>
<dbReference type="Proteomes" id="UP000001307">
    <property type="component" value="Unassembled WGS sequence"/>
</dbReference>
<dbReference type="PRINTS" id="PR00398">
    <property type="entry name" value="STRDHORMONER"/>
</dbReference>
<dbReference type="SUPFAM" id="SSF48508">
    <property type="entry name" value="Nuclear receptor ligand-binding domain"/>
    <property type="match status" value="1"/>
</dbReference>
<dbReference type="GO" id="GO:0000978">
    <property type="term" value="F:RNA polymerase II cis-regulatory region sequence-specific DNA binding"/>
    <property type="evidence" value="ECO:0007669"/>
    <property type="project" value="TreeGrafter"/>
</dbReference>
<dbReference type="GO" id="GO:0009755">
    <property type="term" value="P:hormone-mediated signaling pathway"/>
    <property type="evidence" value="ECO:0007669"/>
    <property type="project" value="TreeGrafter"/>
</dbReference>
<reference evidence="11" key="1">
    <citation type="journal article" date="2010" name="Science">
        <title>Plasticity of animal genome architecture unmasked by rapid evolution of a pelagic tunicate.</title>
        <authorList>
            <person name="Denoeud F."/>
            <person name="Henriet S."/>
            <person name="Mungpakdee S."/>
            <person name="Aury J.M."/>
            <person name="Da Silva C."/>
            <person name="Brinkmann H."/>
            <person name="Mikhaleva J."/>
            <person name="Olsen L.C."/>
            <person name="Jubin C."/>
            <person name="Canestro C."/>
            <person name="Bouquet J.M."/>
            <person name="Danks G."/>
            <person name="Poulain J."/>
            <person name="Campsteijn C."/>
            <person name="Adamski M."/>
            <person name="Cross I."/>
            <person name="Yadetie F."/>
            <person name="Muffato M."/>
            <person name="Louis A."/>
            <person name="Butcher S."/>
            <person name="Tsagkogeorga G."/>
            <person name="Konrad A."/>
            <person name="Singh S."/>
            <person name="Jensen M.F."/>
            <person name="Cong E.H."/>
            <person name="Eikeseth-Otteraa H."/>
            <person name="Noel B."/>
            <person name="Anthouard V."/>
            <person name="Porcel B.M."/>
            <person name="Kachouri-Lafond R."/>
            <person name="Nishino A."/>
            <person name="Ugolini M."/>
            <person name="Chourrout P."/>
            <person name="Nishida H."/>
            <person name="Aasland R."/>
            <person name="Huzurbazar S."/>
            <person name="Westhof E."/>
            <person name="Delsuc F."/>
            <person name="Lehrach H."/>
            <person name="Reinhardt R."/>
            <person name="Weissenbach J."/>
            <person name="Roy S.W."/>
            <person name="Artiguenave F."/>
            <person name="Postlethwait J.H."/>
            <person name="Manak J.R."/>
            <person name="Thompson E.M."/>
            <person name="Jaillon O."/>
            <person name="Du Pasquier L."/>
            <person name="Boudinot P."/>
            <person name="Liberles D.A."/>
            <person name="Volff J.N."/>
            <person name="Philippe H."/>
            <person name="Lenhard B."/>
            <person name="Roest Crollius H."/>
            <person name="Wincker P."/>
            <person name="Chourrout D."/>
        </authorList>
    </citation>
    <scope>NUCLEOTIDE SEQUENCE [LARGE SCALE GENOMIC DNA]</scope>
</reference>
<evidence type="ECO:0000256" key="9">
    <source>
        <dbReference type="ARBA" id="ARBA00023242"/>
    </source>
</evidence>
<dbReference type="PROSITE" id="PS51843">
    <property type="entry name" value="NR_LBD"/>
    <property type="match status" value="1"/>
</dbReference>
<keyword evidence="2" id="KW-0479">Metal-binding</keyword>
<dbReference type="EMBL" id="FN653877">
    <property type="protein sequence ID" value="CBY16094.1"/>
    <property type="molecule type" value="Genomic_DNA"/>
</dbReference>
<feature type="non-terminal residue" evidence="11">
    <location>
        <position position="1"/>
    </location>
</feature>
<dbReference type="AlphaFoldDB" id="E4Y2K4"/>
<dbReference type="GO" id="GO:0030154">
    <property type="term" value="P:cell differentiation"/>
    <property type="evidence" value="ECO:0007669"/>
    <property type="project" value="TreeGrafter"/>
</dbReference>
<comment type="similarity">
    <text evidence="1">Belongs to the nuclear hormone receptor family. NR1 subfamily.</text>
</comment>
<feature type="domain" description="NR LBD" evidence="10">
    <location>
        <begin position="15"/>
        <end position="222"/>
    </location>
</feature>
<dbReference type="SMART" id="SM00430">
    <property type="entry name" value="HOLI"/>
    <property type="match status" value="1"/>
</dbReference>
<accession>E4Y2K4</accession>
<dbReference type="PANTHER" id="PTHR24082">
    <property type="entry name" value="NUCLEAR HORMONE RECEPTOR"/>
    <property type="match status" value="1"/>
</dbReference>
<dbReference type="InterPro" id="IPR035500">
    <property type="entry name" value="NHR-like_dom_sf"/>
</dbReference>
<proteinExistence type="inferred from homology"/>
<keyword evidence="9" id="KW-0539">Nucleus</keyword>
<dbReference type="InterPro" id="IPR001728">
    <property type="entry name" value="ThyrH_rcpt"/>
</dbReference>
<evidence type="ECO:0000313" key="11">
    <source>
        <dbReference type="EMBL" id="CBY16094.1"/>
    </source>
</evidence>
<evidence type="ECO:0000256" key="7">
    <source>
        <dbReference type="ARBA" id="ARBA00023163"/>
    </source>
</evidence>
<sequence length="222" mass="25136">PISHLFNPLFSDQTDVDIDFSRLVGLYEQFSPVRRFGSPTVIKKATNGCIEEVNLAQVIFLKTLGQLVNEVATFARNLEPFERLSQNDQRALLNGAIAELVHIKMNKLFDVDANEFIISKHSLNIAESRIPSRLIEEIYRFHHRMSSQKVDESVVAILCAITLFSPDRPGVEDSNAVEEIQHELTCLLQSYITGTRRKNISSFATLLNLLVIIRPISSLMRL</sequence>